<feature type="compositionally biased region" description="Low complexity" evidence="4">
    <location>
        <begin position="70"/>
        <end position="79"/>
    </location>
</feature>
<evidence type="ECO:0000256" key="3">
    <source>
        <dbReference type="ARBA" id="ARBA00022953"/>
    </source>
</evidence>
<feature type="region of interest" description="Disordered" evidence="4">
    <location>
        <begin position="24"/>
        <end position="157"/>
    </location>
</feature>
<feature type="compositionally biased region" description="Basic and acidic residues" evidence="4">
    <location>
        <begin position="24"/>
        <end position="34"/>
    </location>
</feature>
<organism evidence="5">
    <name type="scientific">Niviventer confucianus jeilongvirus</name>
    <dbReference type="NCBI Taxonomy" id="3049975"/>
    <lineage>
        <taxon>Viruses</taxon>
        <taxon>Riboviria</taxon>
        <taxon>Orthornavirae</taxon>
        <taxon>Negarnaviricota</taxon>
        <taxon>Haploviricotina</taxon>
        <taxon>Monjiviricetes</taxon>
        <taxon>Mononegavirales</taxon>
        <taxon>Paramyxoviridae</taxon>
        <taxon>Orthoparamyxovirinae</taxon>
        <taxon>Jeilongvirus</taxon>
    </lineage>
</organism>
<keyword evidence="2" id="KW-0597">Phosphoprotein</keyword>
<evidence type="ECO:0000256" key="4">
    <source>
        <dbReference type="SAM" id="MobiDB-lite"/>
    </source>
</evidence>
<dbReference type="InterPro" id="IPR004897">
    <property type="entry name" value="P/V_Pprotein_paramyxoviral"/>
</dbReference>
<keyword evidence="3" id="KW-0693">Viral RNA replication</keyword>
<dbReference type="EMBL" id="OQ970179">
    <property type="protein sequence ID" value="WIU81515.1"/>
    <property type="molecule type" value="Viral_cRNA"/>
</dbReference>
<proteinExistence type="predicted"/>
<feature type="compositionally biased region" description="Basic and acidic residues" evidence="4">
    <location>
        <begin position="117"/>
        <end position="135"/>
    </location>
</feature>
<feature type="region of interest" description="Disordered" evidence="4">
    <location>
        <begin position="250"/>
        <end position="270"/>
    </location>
</feature>
<sequence>MSDYLSEEKAKSIENGIKILEELAKERESKESEQSKGASGEPTPKKRARSRGAKAQGGNKNRSPIPTAWGSESTTSGESGDWEKVVHSARSDGPSGESEEQPRPGGSDNTWDGSSSGRDDSRDGEYGGDRSRESISDSGVASNRESESNDGGASGGISVSDIEKILSLDDDVDTFLETGVSEQGVRISDADPAHLEDLLNAPPSNVHRRLRGVKDEVADITIYDHGGNAIKRGIVESTVSTTVKTKSLYARGATRSAPESHPQPDSTSVSADYVPTLVESVNETDITSLISRYEDSRYDLREMLSLTLAKVDMVMVKLKDLDKLSREVNEVKRVLDNFGVAIATLESYMESMMIVIPSSGKTSEMDTTETNPDLRPVIGRDRARGYAEIIEKKVTFDDIKIDDIIDPKQPVDKEYLNFDLDFTQNNASNFIPTQDDETMNILLGMIDDHVKDNEQARLLKAWITEKSMTFPLDELYTMVVDTIEPGGEKLPE</sequence>
<name>A0A9Y1Z408_9MONO</name>
<reference evidence="5" key="1">
    <citation type="submission" date="2023-05" db="EMBL/GenBank/DDBJ databases">
        <authorList>
            <person name="Xu J."/>
            <person name="Chen J."/>
            <person name="Ren Y."/>
            <person name="Chen L."/>
            <person name="How W."/>
        </authorList>
    </citation>
    <scope>NUCLEOTIDE SEQUENCE</scope>
    <source>
        <strain evidence="5">Shiyan22</strain>
    </source>
</reference>
<dbReference type="Pfam" id="PF03210">
    <property type="entry name" value="Paramyx_P_V_C"/>
    <property type="match status" value="1"/>
</dbReference>
<protein>
    <recommendedName>
        <fullName evidence="1">Phosphoprotein</fullName>
    </recommendedName>
</protein>
<evidence type="ECO:0000256" key="1">
    <source>
        <dbReference type="ARBA" id="ARBA00020572"/>
    </source>
</evidence>
<feature type="compositionally biased region" description="Basic and acidic residues" evidence="4">
    <location>
        <begin position="81"/>
        <end position="90"/>
    </location>
</feature>
<gene>
    <name evidence="5" type="primary">P</name>
</gene>
<evidence type="ECO:0000313" key="5">
    <source>
        <dbReference type="EMBL" id="WIU81515.1"/>
    </source>
</evidence>
<evidence type="ECO:0000256" key="2">
    <source>
        <dbReference type="ARBA" id="ARBA00022553"/>
    </source>
</evidence>
<accession>A0A9Y1Z408</accession>
<dbReference type="Gene3D" id="1.20.5.110">
    <property type="match status" value="1"/>
</dbReference>